<dbReference type="AlphaFoldDB" id="A0A1R0ZMG2"/>
<dbReference type="CDD" id="cd06261">
    <property type="entry name" value="TM_PBP2"/>
    <property type="match status" value="1"/>
</dbReference>
<feature type="domain" description="ABC transmembrane type-1" evidence="8">
    <location>
        <begin position="72"/>
        <end position="264"/>
    </location>
</feature>
<protein>
    <recommendedName>
        <fullName evidence="8">ABC transmembrane type-1 domain-containing protein</fullName>
    </recommendedName>
</protein>
<feature type="transmembrane region" description="Helical" evidence="7">
    <location>
        <begin position="184"/>
        <end position="206"/>
    </location>
</feature>
<evidence type="ECO:0000256" key="3">
    <source>
        <dbReference type="ARBA" id="ARBA00022475"/>
    </source>
</evidence>
<feature type="transmembrane region" description="Helical" evidence="7">
    <location>
        <begin position="243"/>
        <end position="264"/>
    </location>
</feature>
<comment type="subcellular location">
    <subcellularLocation>
        <location evidence="1 7">Cell membrane</location>
        <topology evidence="1 7">Multi-pass membrane protein</topology>
    </subcellularLocation>
</comment>
<feature type="transmembrane region" description="Helical" evidence="7">
    <location>
        <begin position="71"/>
        <end position="98"/>
    </location>
</feature>
<organism evidence="9 10">
    <name type="scientific">Paenibacillus odorifer</name>
    <dbReference type="NCBI Taxonomy" id="189426"/>
    <lineage>
        <taxon>Bacteria</taxon>
        <taxon>Bacillati</taxon>
        <taxon>Bacillota</taxon>
        <taxon>Bacilli</taxon>
        <taxon>Bacillales</taxon>
        <taxon>Paenibacillaceae</taxon>
        <taxon>Paenibacillus</taxon>
    </lineage>
</organism>
<dbReference type="Pfam" id="PF00528">
    <property type="entry name" value="BPD_transp_1"/>
    <property type="match status" value="1"/>
</dbReference>
<dbReference type="GO" id="GO:0055085">
    <property type="term" value="P:transmembrane transport"/>
    <property type="evidence" value="ECO:0007669"/>
    <property type="project" value="InterPro"/>
</dbReference>
<keyword evidence="3" id="KW-1003">Cell membrane</keyword>
<evidence type="ECO:0000313" key="9">
    <source>
        <dbReference type="EMBL" id="OME73367.1"/>
    </source>
</evidence>
<evidence type="ECO:0000256" key="1">
    <source>
        <dbReference type="ARBA" id="ARBA00004651"/>
    </source>
</evidence>
<evidence type="ECO:0000256" key="4">
    <source>
        <dbReference type="ARBA" id="ARBA00022692"/>
    </source>
</evidence>
<dbReference type="Proteomes" id="UP000187425">
    <property type="component" value="Unassembled WGS sequence"/>
</dbReference>
<evidence type="ECO:0000256" key="2">
    <source>
        <dbReference type="ARBA" id="ARBA00022448"/>
    </source>
</evidence>
<dbReference type="GO" id="GO:0005886">
    <property type="term" value="C:plasma membrane"/>
    <property type="evidence" value="ECO:0007669"/>
    <property type="project" value="UniProtKB-SubCell"/>
</dbReference>
<evidence type="ECO:0000256" key="7">
    <source>
        <dbReference type="RuleBase" id="RU363032"/>
    </source>
</evidence>
<dbReference type="InterPro" id="IPR050901">
    <property type="entry name" value="BP-dep_ABC_trans_perm"/>
</dbReference>
<dbReference type="EMBL" id="MPTW01000002">
    <property type="protein sequence ID" value="OME73367.1"/>
    <property type="molecule type" value="Genomic_DNA"/>
</dbReference>
<comment type="caution">
    <text evidence="9">The sequence shown here is derived from an EMBL/GenBank/DDBJ whole genome shotgun (WGS) entry which is preliminary data.</text>
</comment>
<accession>A0A1R0ZMG2</accession>
<evidence type="ECO:0000259" key="8">
    <source>
        <dbReference type="PROSITE" id="PS50928"/>
    </source>
</evidence>
<comment type="similarity">
    <text evidence="7">Belongs to the binding-protein-dependent transport system permease family.</text>
</comment>
<gene>
    <name evidence="9" type="ORF">BSK65_06200</name>
</gene>
<dbReference type="PANTHER" id="PTHR32243:SF18">
    <property type="entry name" value="INNER MEMBRANE ABC TRANSPORTER PERMEASE PROTEIN YCJP"/>
    <property type="match status" value="1"/>
</dbReference>
<proteinExistence type="inferred from homology"/>
<evidence type="ECO:0000313" key="10">
    <source>
        <dbReference type="Proteomes" id="UP000187425"/>
    </source>
</evidence>
<feature type="transmembrane region" description="Helical" evidence="7">
    <location>
        <begin position="105"/>
        <end position="128"/>
    </location>
</feature>
<dbReference type="RefSeq" id="WP_076283713.1">
    <property type="nucleotide sequence ID" value="NZ_MPTW01000002.1"/>
</dbReference>
<dbReference type="SUPFAM" id="SSF161098">
    <property type="entry name" value="MetI-like"/>
    <property type="match status" value="1"/>
</dbReference>
<reference evidence="9 10" key="1">
    <citation type="submission" date="2016-11" db="EMBL/GenBank/DDBJ databases">
        <title>Paenibacillus species isolates.</title>
        <authorList>
            <person name="Beno S.M."/>
        </authorList>
    </citation>
    <scope>NUCLEOTIDE SEQUENCE [LARGE SCALE GENOMIC DNA]</scope>
    <source>
        <strain evidence="9 10">FSL H7-0443</strain>
    </source>
</reference>
<keyword evidence="6 7" id="KW-0472">Membrane</keyword>
<evidence type="ECO:0000256" key="5">
    <source>
        <dbReference type="ARBA" id="ARBA00022989"/>
    </source>
</evidence>
<dbReference type="PANTHER" id="PTHR32243">
    <property type="entry name" value="MALTOSE TRANSPORT SYSTEM PERMEASE-RELATED"/>
    <property type="match status" value="1"/>
</dbReference>
<dbReference type="PROSITE" id="PS50928">
    <property type="entry name" value="ABC_TM1"/>
    <property type="match status" value="1"/>
</dbReference>
<dbReference type="InterPro" id="IPR035906">
    <property type="entry name" value="MetI-like_sf"/>
</dbReference>
<sequence>MKESFAQRTANYVWLALLMVFTLLPFAWLIVTTLKSDTEMFSTIPTWIVDNLTWDHYRWALGDVGFQLPRLLLNSIIVCGITALVTGAIACISGYGLARYKVPGVILVVVLIVLAQMIQGPLIMIPWYKIAAAFSLLNTKAILVLIYGTLTIPVGVWIMSGFFRTIPPELEEAAAIDGSGKWRTLFTVIIPLSLPGLVSITLYAFILGWNDYQYSLILTSSIDAKTVQVGIAELMESMGSTNWGGLLASGVIVILPIIVIFAFIQKYLIEGMTAGSVKG</sequence>
<dbReference type="Gene3D" id="1.10.3720.10">
    <property type="entry name" value="MetI-like"/>
    <property type="match status" value="1"/>
</dbReference>
<keyword evidence="5 7" id="KW-1133">Transmembrane helix</keyword>
<name>A0A1R0ZMG2_9BACL</name>
<evidence type="ECO:0000256" key="6">
    <source>
        <dbReference type="ARBA" id="ARBA00023136"/>
    </source>
</evidence>
<feature type="transmembrane region" description="Helical" evidence="7">
    <location>
        <begin position="140"/>
        <end position="163"/>
    </location>
</feature>
<feature type="transmembrane region" description="Helical" evidence="7">
    <location>
        <begin position="12"/>
        <end position="31"/>
    </location>
</feature>
<dbReference type="InterPro" id="IPR000515">
    <property type="entry name" value="MetI-like"/>
</dbReference>
<keyword evidence="4 7" id="KW-0812">Transmembrane</keyword>
<keyword evidence="2 7" id="KW-0813">Transport</keyword>